<reference evidence="3" key="1">
    <citation type="journal article" date="2019" name="Int. J. Syst. Evol. Microbiol.">
        <title>The Global Catalogue of Microorganisms (GCM) 10K type strain sequencing project: providing services to taxonomists for standard genome sequencing and annotation.</title>
        <authorList>
            <consortium name="The Broad Institute Genomics Platform"/>
            <consortium name="The Broad Institute Genome Sequencing Center for Infectious Disease"/>
            <person name="Wu L."/>
            <person name="Ma J."/>
        </authorList>
    </citation>
    <scope>NUCLEOTIDE SEQUENCE [LARGE SCALE GENOMIC DNA]</scope>
    <source>
        <strain evidence="3">CGMCC 1.15475</strain>
    </source>
</reference>
<sequence length="41" mass="4769">MSKKYDEHQDMDLKGTLVSVFFVGAVIIAMWVIVYLMYVAR</sequence>
<keyword evidence="1" id="KW-0812">Transmembrane</keyword>
<dbReference type="RefSeq" id="WP_204891647.1">
    <property type="nucleotide sequence ID" value="NZ_JBHUFW010000002.1"/>
</dbReference>
<gene>
    <name evidence="2" type="ORF">ACFSDB_00215</name>
</gene>
<comment type="caution">
    <text evidence="2">The sequence shown here is derived from an EMBL/GenBank/DDBJ whole genome shotgun (WGS) entry which is preliminary data.</text>
</comment>
<organism evidence="2 3">
    <name type="scientific">Planococcus chinensis</name>
    <dbReference type="NCBI Taxonomy" id="272917"/>
    <lineage>
        <taxon>Bacteria</taxon>
        <taxon>Bacillati</taxon>
        <taxon>Bacillota</taxon>
        <taxon>Bacilli</taxon>
        <taxon>Bacillales</taxon>
        <taxon>Caryophanaceae</taxon>
        <taxon>Planococcus</taxon>
    </lineage>
</organism>
<name>A0ABW4QCK0_9BACL</name>
<dbReference type="Proteomes" id="UP001597273">
    <property type="component" value="Unassembled WGS sequence"/>
</dbReference>
<protein>
    <submittedName>
        <fullName evidence="2">Cytochrome C oxidase subunit II</fullName>
    </submittedName>
</protein>
<proteinExistence type="predicted"/>
<keyword evidence="3" id="KW-1185">Reference proteome</keyword>
<keyword evidence="1" id="KW-1133">Transmembrane helix</keyword>
<keyword evidence="1" id="KW-0472">Membrane</keyword>
<accession>A0ABW4QCK0</accession>
<evidence type="ECO:0000313" key="3">
    <source>
        <dbReference type="Proteomes" id="UP001597273"/>
    </source>
</evidence>
<dbReference type="EMBL" id="JBHUFW010000002">
    <property type="protein sequence ID" value="MFD1861324.1"/>
    <property type="molecule type" value="Genomic_DNA"/>
</dbReference>
<evidence type="ECO:0000313" key="2">
    <source>
        <dbReference type="EMBL" id="MFD1861324.1"/>
    </source>
</evidence>
<evidence type="ECO:0000256" key="1">
    <source>
        <dbReference type="SAM" id="Phobius"/>
    </source>
</evidence>
<feature type="transmembrane region" description="Helical" evidence="1">
    <location>
        <begin position="20"/>
        <end position="40"/>
    </location>
</feature>